<accession>A0A0F9M3U7</accession>
<feature type="non-terminal residue" evidence="1">
    <location>
        <position position="153"/>
    </location>
</feature>
<protein>
    <recommendedName>
        <fullName evidence="2">VWFA domain-containing protein</fullName>
    </recommendedName>
</protein>
<sequence length="153" mass="16655">MGGGSYSVDDRMTRSISAGYHTKSRQEIFTQATINSAMNPHGITVRESRDSDEHPDSLAIVLALDVTGSMGSVPHYLVKDGLPHIVDGIIKSGIPDPQILFLGIGDHECDRSPLQVGQFESSDELLDKWLTDVWLEGGGGGNDGESYMLAWYF</sequence>
<reference evidence="1" key="1">
    <citation type="journal article" date="2015" name="Nature">
        <title>Complex archaea that bridge the gap between prokaryotes and eukaryotes.</title>
        <authorList>
            <person name="Spang A."/>
            <person name="Saw J.H."/>
            <person name="Jorgensen S.L."/>
            <person name="Zaremba-Niedzwiedzka K."/>
            <person name="Martijn J."/>
            <person name="Lind A.E."/>
            <person name="van Eijk R."/>
            <person name="Schleper C."/>
            <person name="Guy L."/>
            <person name="Ettema T.J."/>
        </authorList>
    </citation>
    <scope>NUCLEOTIDE SEQUENCE</scope>
</reference>
<evidence type="ECO:0000313" key="1">
    <source>
        <dbReference type="EMBL" id="KKM94051.1"/>
    </source>
</evidence>
<proteinExistence type="predicted"/>
<evidence type="ECO:0008006" key="2">
    <source>
        <dbReference type="Google" id="ProtNLM"/>
    </source>
</evidence>
<gene>
    <name evidence="1" type="ORF">LCGC14_1202110</name>
</gene>
<dbReference type="EMBL" id="LAZR01006188">
    <property type="protein sequence ID" value="KKM94051.1"/>
    <property type="molecule type" value="Genomic_DNA"/>
</dbReference>
<organism evidence="1">
    <name type="scientific">marine sediment metagenome</name>
    <dbReference type="NCBI Taxonomy" id="412755"/>
    <lineage>
        <taxon>unclassified sequences</taxon>
        <taxon>metagenomes</taxon>
        <taxon>ecological metagenomes</taxon>
    </lineage>
</organism>
<name>A0A0F9M3U7_9ZZZZ</name>
<dbReference type="AlphaFoldDB" id="A0A0F9M3U7"/>
<comment type="caution">
    <text evidence="1">The sequence shown here is derived from an EMBL/GenBank/DDBJ whole genome shotgun (WGS) entry which is preliminary data.</text>
</comment>